<evidence type="ECO:0000313" key="4">
    <source>
        <dbReference type="Proteomes" id="UP000192907"/>
    </source>
</evidence>
<dbReference type="InterPro" id="IPR003660">
    <property type="entry name" value="HAMP_dom"/>
</dbReference>
<accession>A0A1Y6BDZ9</accession>
<dbReference type="Proteomes" id="UP000192907">
    <property type="component" value="Unassembled WGS sequence"/>
</dbReference>
<reference evidence="4" key="1">
    <citation type="submission" date="2017-04" db="EMBL/GenBank/DDBJ databases">
        <authorList>
            <person name="Varghese N."/>
            <person name="Submissions S."/>
        </authorList>
    </citation>
    <scope>NUCLEOTIDE SEQUENCE [LARGE SCALE GENOMIC DNA]</scope>
    <source>
        <strain evidence="4">RKEM611</strain>
    </source>
</reference>
<dbReference type="Gene3D" id="6.10.340.10">
    <property type="match status" value="1"/>
</dbReference>
<evidence type="ECO:0000256" key="1">
    <source>
        <dbReference type="SAM" id="Phobius"/>
    </source>
</evidence>
<dbReference type="EMBL" id="FWZT01000004">
    <property type="protein sequence ID" value="SMF06697.1"/>
    <property type="molecule type" value="Genomic_DNA"/>
</dbReference>
<dbReference type="AlphaFoldDB" id="A0A1Y6BDZ9"/>
<dbReference type="GO" id="GO:0007165">
    <property type="term" value="P:signal transduction"/>
    <property type="evidence" value="ECO:0007669"/>
    <property type="project" value="InterPro"/>
</dbReference>
<gene>
    <name evidence="3" type="ORF">SAMN06296036_104154</name>
</gene>
<feature type="domain" description="HAMP" evidence="2">
    <location>
        <begin position="98"/>
        <end position="150"/>
    </location>
</feature>
<dbReference type="PROSITE" id="PS50885">
    <property type="entry name" value="HAMP"/>
    <property type="match status" value="1"/>
</dbReference>
<dbReference type="GO" id="GO:0016020">
    <property type="term" value="C:membrane"/>
    <property type="evidence" value="ECO:0007669"/>
    <property type="project" value="InterPro"/>
</dbReference>
<dbReference type="RefSeq" id="WP_132316761.1">
    <property type="nucleotide sequence ID" value="NZ_FWZT01000004.1"/>
</dbReference>
<protein>
    <recommendedName>
        <fullName evidence="2">HAMP domain-containing protein</fullName>
    </recommendedName>
</protein>
<dbReference type="STRING" id="1513793.SAMN06296036_104154"/>
<sequence length="156" mass="18355">MSRRRYKRKFSNYLLQPLLQVKLGLYAIVLALIFCLVMVWLFYANFYRFYDLVLELTDLREEVTSILDAYINEMVVWTLVATGIYFFVTVAMSIFYTHRLIGPTYAFRRHIQELSKGNYKSRVLLRKADAFAEVAEDLNQLATQLETNSQRRGNGD</sequence>
<name>A0A1Y6BDZ9_9BACT</name>
<keyword evidence="1" id="KW-0472">Membrane</keyword>
<proteinExistence type="predicted"/>
<feature type="transmembrane region" description="Helical" evidence="1">
    <location>
        <begin position="21"/>
        <end position="43"/>
    </location>
</feature>
<evidence type="ECO:0000313" key="3">
    <source>
        <dbReference type="EMBL" id="SMF06697.1"/>
    </source>
</evidence>
<feature type="transmembrane region" description="Helical" evidence="1">
    <location>
        <begin position="74"/>
        <end position="96"/>
    </location>
</feature>
<organism evidence="3 4">
    <name type="scientific">Pseudobacteriovorax antillogorgiicola</name>
    <dbReference type="NCBI Taxonomy" id="1513793"/>
    <lineage>
        <taxon>Bacteria</taxon>
        <taxon>Pseudomonadati</taxon>
        <taxon>Bdellovibrionota</taxon>
        <taxon>Oligoflexia</taxon>
        <taxon>Oligoflexales</taxon>
        <taxon>Pseudobacteriovoracaceae</taxon>
        <taxon>Pseudobacteriovorax</taxon>
    </lineage>
</organism>
<dbReference type="OrthoDB" id="5297562at2"/>
<keyword evidence="1" id="KW-1133">Transmembrane helix</keyword>
<evidence type="ECO:0000259" key="2">
    <source>
        <dbReference type="PROSITE" id="PS50885"/>
    </source>
</evidence>
<keyword evidence="1" id="KW-0812">Transmembrane</keyword>
<keyword evidence="4" id="KW-1185">Reference proteome</keyword>